<evidence type="ECO:0000256" key="2">
    <source>
        <dbReference type="ARBA" id="ARBA00022475"/>
    </source>
</evidence>
<feature type="transmembrane region" description="Helical" evidence="6">
    <location>
        <begin position="228"/>
        <end position="245"/>
    </location>
</feature>
<feature type="transmembrane region" description="Helical" evidence="6">
    <location>
        <begin position="135"/>
        <end position="156"/>
    </location>
</feature>
<keyword evidence="2" id="KW-1003">Cell membrane</keyword>
<evidence type="ECO:0000256" key="5">
    <source>
        <dbReference type="ARBA" id="ARBA00023136"/>
    </source>
</evidence>
<evidence type="ECO:0000256" key="6">
    <source>
        <dbReference type="SAM" id="Phobius"/>
    </source>
</evidence>
<feature type="transmembrane region" description="Helical" evidence="6">
    <location>
        <begin position="355"/>
        <end position="374"/>
    </location>
</feature>
<feature type="transmembrane region" description="Helical" evidence="6">
    <location>
        <begin position="443"/>
        <end position="466"/>
    </location>
</feature>
<evidence type="ECO:0000256" key="4">
    <source>
        <dbReference type="ARBA" id="ARBA00022989"/>
    </source>
</evidence>
<evidence type="ECO:0000313" key="7">
    <source>
        <dbReference type="EMBL" id="MBV3388657.1"/>
    </source>
</evidence>
<feature type="transmembrane region" description="Helical" evidence="6">
    <location>
        <begin position="105"/>
        <end position="123"/>
    </location>
</feature>
<dbReference type="PANTHER" id="PTHR30250">
    <property type="entry name" value="PST FAMILY PREDICTED COLANIC ACID TRANSPORTER"/>
    <property type="match status" value="1"/>
</dbReference>
<accession>A0AAW4N1G6</accession>
<evidence type="ECO:0000256" key="1">
    <source>
        <dbReference type="ARBA" id="ARBA00004651"/>
    </source>
</evidence>
<feature type="transmembrane region" description="Helical" evidence="6">
    <location>
        <begin position="62"/>
        <end position="89"/>
    </location>
</feature>
<keyword evidence="5 6" id="KW-0472">Membrane</keyword>
<feature type="transmembrane region" description="Helical" evidence="6">
    <location>
        <begin position="412"/>
        <end position="437"/>
    </location>
</feature>
<gene>
    <name evidence="7" type="ORF">KSW82_13020</name>
</gene>
<dbReference type="InterPro" id="IPR050833">
    <property type="entry name" value="Poly_Biosynth_Transport"/>
</dbReference>
<organism evidence="7 8">
    <name type="scientific">Segatella copri</name>
    <dbReference type="NCBI Taxonomy" id="165179"/>
    <lineage>
        <taxon>Bacteria</taxon>
        <taxon>Pseudomonadati</taxon>
        <taxon>Bacteroidota</taxon>
        <taxon>Bacteroidia</taxon>
        <taxon>Bacteroidales</taxon>
        <taxon>Prevotellaceae</taxon>
        <taxon>Segatella</taxon>
    </lineage>
</organism>
<comment type="caution">
    <text evidence="7">The sequence shown here is derived from an EMBL/GenBank/DDBJ whole genome shotgun (WGS) entry which is preliminary data.</text>
</comment>
<name>A0AAW4N1G6_9BACT</name>
<dbReference type="AlphaFoldDB" id="A0AAW4N1G6"/>
<dbReference type="PANTHER" id="PTHR30250:SF26">
    <property type="entry name" value="PSMA PROTEIN"/>
    <property type="match status" value="1"/>
</dbReference>
<dbReference type="Proteomes" id="UP001196765">
    <property type="component" value="Unassembled WGS sequence"/>
</dbReference>
<evidence type="ECO:0000313" key="8">
    <source>
        <dbReference type="Proteomes" id="UP001196765"/>
    </source>
</evidence>
<reference evidence="7" key="1">
    <citation type="submission" date="2021-06" db="EMBL/GenBank/DDBJ databases">
        <title>Collection of gut derived symbiotic bacterial strains cultured from healthy donors.</title>
        <authorList>
            <person name="Lin H."/>
            <person name="Littmann E."/>
            <person name="Pamer E.G."/>
        </authorList>
    </citation>
    <scope>NUCLEOTIDE SEQUENCE</scope>
    <source>
        <strain evidence="7">MSK.21.74</strain>
    </source>
</reference>
<keyword evidence="4 6" id="KW-1133">Transmembrane helix</keyword>
<feature type="transmembrane region" description="Helical" evidence="6">
    <location>
        <begin position="20"/>
        <end position="41"/>
    </location>
</feature>
<keyword evidence="3 6" id="KW-0812">Transmembrane</keyword>
<feature type="transmembrane region" description="Helical" evidence="6">
    <location>
        <begin position="200"/>
        <end position="222"/>
    </location>
</feature>
<dbReference type="GO" id="GO:0005886">
    <property type="term" value="C:plasma membrane"/>
    <property type="evidence" value="ECO:0007669"/>
    <property type="project" value="UniProtKB-SubCell"/>
</dbReference>
<sequence length="487" mass="54810">MAISIFTSRIVLQTLGISDYGIYNVVGGFVGMFSILSSSLVNASQRFISYEMGKQVPQLSRVFCGTVSVHLVLVVALLILFESVGLWFLNTHLNISPDRIVAANWVYQCSVLTFCVNLISVPYNATIIAHEKMSAFAYIGIYEVLAKLGIVYLLWLTDKDKLIIYAILLVIVSLSLRFIYGYYCKKQFEECNFKFKFDKIFIKSLLGFTGWNFIGSVAGILVTQGVNVLINLFFGVALNAARGIAEQVNNAINQFITNFMTAMNPQITKSCAAKDYEYMNKLMIRGAKYSTLLFVFLSLPIFMEADFILGLWLVEVPPYAPLFLRLAIIYSTFQSLSNTLYIGMLATGRIKKYQIMMGSIYIMSFILCFIFFKIGLGPEWGYISTILALFVGMFVRLYLLRSMISGFSIFSFIKGAIFKVIIVIFFALLIICTLNHLLTCNEILKSIIIMALALLLVPVFTYTFSLSESEKAMLKKQCVSIKAKVFS</sequence>
<feature type="transmembrane region" description="Helical" evidence="6">
    <location>
        <begin position="380"/>
        <end position="400"/>
    </location>
</feature>
<feature type="transmembrane region" description="Helical" evidence="6">
    <location>
        <begin position="289"/>
        <end position="313"/>
    </location>
</feature>
<protein>
    <submittedName>
        <fullName evidence="7">Lipopolysaccharide biosynthesis protein</fullName>
    </submittedName>
</protein>
<comment type="subcellular location">
    <subcellularLocation>
        <location evidence="1">Cell membrane</location>
        <topology evidence="1">Multi-pass membrane protein</topology>
    </subcellularLocation>
</comment>
<feature type="transmembrane region" description="Helical" evidence="6">
    <location>
        <begin position="162"/>
        <end position="180"/>
    </location>
</feature>
<feature type="transmembrane region" description="Helical" evidence="6">
    <location>
        <begin position="319"/>
        <end position="343"/>
    </location>
</feature>
<proteinExistence type="predicted"/>
<evidence type="ECO:0000256" key="3">
    <source>
        <dbReference type="ARBA" id="ARBA00022692"/>
    </source>
</evidence>
<dbReference type="EMBL" id="JAHOEI010000064">
    <property type="protein sequence ID" value="MBV3388657.1"/>
    <property type="molecule type" value="Genomic_DNA"/>
</dbReference>